<sequence length="110" mass="12837">MPMIPRRVGNDAFRIVRKCYVFSISEDEALMGPFPDVIRRYLPVIPRGEFTRISSTIGSNIETSWIQESRNCCQAWKSTQNELADPNAKIQLNPEKVHYVFPQIRQFDIY</sequence>
<dbReference type="EMBL" id="MU394359">
    <property type="protein sequence ID" value="KAI6082982.1"/>
    <property type="molecule type" value="Genomic_DNA"/>
</dbReference>
<keyword evidence="2" id="KW-1185">Reference proteome</keyword>
<gene>
    <name evidence="1" type="ORF">F4821DRAFT_201606</name>
</gene>
<comment type="caution">
    <text evidence="1">The sequence shown here is derived from an EMBL/GenBank/DDBJ whole genome shotgun (WGS) entry which is preliminary data.</text>
</comment>
<organism evidence="1 2">
    <name type="scientific">Hypoxylon rubiginosum</name>
    <dbReference type="NCBI Taxonomy" id="110542"/>
    <lineage>
        <taxon>Eukaryota</taxon>
        <taxon>Fungi</taxon>
        <taxon>Dikarya</taxon>
        <taxon>Ascomycota</taxon>
        <taxon>Pezizomycotina</taxon>
        <taxon>Sordariomycetes</taxon>
        <taxon>Xylariomycetidae</taxon>
        <taxon>Xylariales</taxon>
        <taxon>Hypoxylaceae</taxon>
        <taxon>Hypoxylon</taxon>
    </lineage>
</organism>
<accession>A0ACC0CR93</accession>
<protein>
    <submittedName>
        <fullName evidence="1">Uncharacterized protein</fullName>
    </submittedName>
</protein>
<evidence type="ECO:0000313" key="2">
    <source>
        <dbReference type="Proteomes" id="UP001497680"/>
    </source>
</evidence>
<dbReference type="Proteomes" id="UP001497680">
    <property type="component" value="Unassembled WGS sequence"/>
</dbReference>
<reference evidence="1 2" key="1">
    <citation type="journal article" date="2022" name="New Phytol.">
        <title>Ecological generalism drives hyperdiversity of secondary metabolite gene clusters in xylarialean endophytes.</title>
        <authorList>
            <person name="Franco M.E.E."/>
            <person name="Wisecaver J.H."/>
            <person name="Arnold A.E."/>
            <person name="Ju Y.M."/>
            <person name="Slot J.C."/>
            <person name="Ahrendt S."/>
            <person name="Moore L.P."/>
            <person name="Eastman K.E."/>
            <person name="Scott K."/>
            <person name="Konkel Z."/>
            <person name="Mondo S.J."/>
            <person name="Kuo A."/>
            <person name="Hayes R.D."/>
            <person name="Haridas S."/>
            <person name="Andreopoulos B."/>
            <person name="Riley R."/>
            <person name="LaButti K."/>
            <person name="Pangilinan J."/>
            <person name="Lipzen A."/>
            <person name="Amirebrahimi M."/>
            <person name="Yan J."/>
            <person name="Adam C."/>
            <person name="Keymanesh K."/>
            <person name="Ng V."/>
            <person name="Louie K."/>
            <person name="Northen T."/>
            <person name="Drula E."/>
            <person name="Henrissat B."/>
            <person name="Hsieh H.M."/>
            <person name="Youens-Clark K."/>
            <person name="Lutzoni F."/>
            <person name="Miadlikowska J."/>
            <person name="Eastwood D.C."/>
            <person name="Hamelin R.C."/>
            <person name="Grigoriev I.V."/>
            <person name="U'Ren J.M."/>
        </authorList>
    </citation>
    <scope>NUCLEOTIDE SEQUENCE [LARGE SCALE GENOMIC DNA]</scope>
    <source>
        <strain evidence="1 2">ER1909</strain>
    </source>
</reference>
<evidence type="ECO:0000313" key="1">
    <source>
        <dbReference type="EMBL" id="KAI6082982.1"/>
    </source>
</evidence>
<proteinExistence type="predicted"/>
<name>A0ACC0CR93_9PEZI</name>